<proteinExistence type="predicted"/>
<dbReference type="RefSeq" id="WP_281484132.1">
    <property type="nucleotide sequence ID" value="NZ_CP124543.1"/>
</dbReference>
<dbReference type="Proteomes" id="UP001223520">
    <property type="component" value="Chromosome"/>
</dbReference>
<gene>
    <name evidence="2" type="ORF">QI031_05140</name>
</gene>
<dbReference type="Pfam" id="PF26643">
    <property type="entry name" value="Slr1339"/>
    <property type="match status" value="1"/>
</dbReference>
<dbReference type="NCBIfam" id="NF047397">
    <property type="entry name" value="slr1339_fam"/>
    <property type="match status" value="1"/>
</dbReference>
<evidence type="ECO:0000256" key="1">
    <source>
        <dbReference type="SAM" id="MobiDB-lite"/>
    </source>
</evidence>
<sequence>MDAIDKLLAQIKAEYDEVQPEKQQPPKSKAAKQFISSSPKSASLVDNLLAEVKADFAAQDETEELKKQQELEKEQFRQAQIKAKQLETLKVRAKEWLDKLDSFSPEGLWFERFAEGYPSKLEAAIEYLQSNE</sequence>
<accession>A0AAJ6NUR7</accession>
<name>A0AAJ6NUR7_9CYAN</name>
<dbReference type="EMBL" id="CP124543">
    <property type="protein sequence ID" value="WGV26888.1"/>
    <property type="molecule type" value="Genomic_DNA"/>
</dbReference>
<feature type="compositionally biased region" description="Low complexity" evidence="1">
    <location>
        <begin position="21"/>
        <end position="33"/>
    </location>
</feature>
<feature type="region of interest" description="Disordered" evidence="1">
    <location>
        <begin position="15"/>
        <end position="35"/>
    </location>
</feature>
<evidence type="ECO:0000313" key="3">
    <source>
        <dbReference type="Proteomes" id="UP001223520"/>
    </source>
</evidence>
<dbReference type="AlphaFoldDB" id="A0AAJ6NUR7"/>
<evidence type="ECO:0000313" key="2">
    <source>
        <dbReference type="EMBL" id="WGV26888.1"/>
    </source>
</evidence>
<reference evidence="2 3" key="1">
    <citation type="journal article" date="2023" name="Limnol Oceanogr Lett">
        <title>Environmental adaptations by the intertidal Antarctic cyanobacterium Halotia branconii CENA392 as revealed using long-read genome sequencing.</title>
        <authorList>
            <person name="Dextro R.B."/>
            <person name="Delbaje E."/>
            <person name="Freitas P.N.N."/>
            <person name="Geraldes V."/>
            <person name="Pinto E."/>
            <person name="Long P.F."/>
            <person name="Fiore M.F."/>
        </authorList>
    </citation>
    <scope>NUCLEOTIDE SEQUENCE [LARGE SCALE GENOMIC DNA]</scope>
    <source>
        <strain evidence="2 3">CENA392</strain>
    </source>
</reference>
<keyword evidence="3" id="KW-1185">Reference proteome</keyword>
<dbReference type="InterPro" id="IPR058106">
    <property type="entry name" value="Slr1339"/>
</dbReference>
<protein>
    <submittedName>
        <fullName evidence="2">Uncharacterized protein</fullName>
    </submittedName>
</protein>
<dbReference type="KEGG" id="hbq:QI031_05140"/>
<organism evidence="2 3">
    <name type="scientific">Halotia branconii CENA392</name>
    <dbReference type="NCBI Taxonomy" id="1539056"/>
    <lineage>
        <taxon>Bacteria</taxon>
        <taxon>Bacillati</taxon>
        <taxon>Cyanobacteriota</taxon>
        <taxon>Cyanophyceae</taxon>
        <taxon>Nostocales</taxon>
        <taxon>Nodulariaceae</taxon>
        <taxon>Halotia</taxon>
    </lineage>
</organism>